<keyword evidence="2" id="KW-1185">Reference proteome</keyword>
<dbReference type="OrthoDB" id="9802385at2"/>
<dbReference type="SUPFAM" id="SSF109604">
    <property type="entry name" value="HD-domain/PDEase-like"/>
    <property type="match status" value="1"/>
</dbReference>
<dbReference type="Gene3D" id="1.10.3210.10">
    <property type="entry name" value="Hypothetical protein af1432"/>
    <property type="match status" value="1"/>
</dbReference>
<accession>A0A2P7MZD1</accession>
<dbReference type="EMBL" id="PXXO01000003">
    <property type="protein sequence ID" value="PSJ06583.1"/>
    <property type="molecule type" value="Genomic_DNA"/>
</dbReference>
<gene>
    <name evidence="1" type="ORF">C7K55_03815</name>
</gene>
<dbReference type="RefSeq" id="WP_106502089.1">
    <property type="nucleotide sequence ID" value="NZ_PXXO01000003.1"/>
</dbReference>
<comment type="caution">
    <text evidence="1">The sequence shown here is derived from an EMBL/GenBank/DDBJ whole genome shotgun (WGS) entry which is preliminary data.</text>
</comment>
<name>A0A2P7MZD1_9CYAN</name>
<organism evidence="1 2">
    <name type="scientific">Cyanobium usitatum str. Tous</name>
    <dbReference type="NCBI Taxonomy" id="2116684"/>
    <lineage>
        <taxon>Bacteria</taxon>
        <taxon>Bacillati</taxon>
        <taxon>Cyanobacteriota</taxon>
        <taxon>Cyanophyceae</taxon>
        <taxon>Synechococcales</taxon>
        <taxon>Prochlorococcaceae</taxon>
        <taxon>Cyanobium</taxon>
    </lineage>
</organism>
<proteinExistence type="predicted"/>
<dbReference type="Proteomes" id="UP000243002">
    <property type="component" value="Unassembled WGS sequence"/>
</dbReference>
<sequence length="224" mass="24444">MTAPEKAHSQRYTDALGWAAELHRGQRRKGKPVPYIAHLIAVSALVWEDGGSENQAIAALLHDAIEDAGQSQASIAARFGEEVAAIVVDCTDTAGPVEPGAEKEPWLLRKTRYIASLEEKPQTSLLVTAADKAHNARDLVLDARSNPGGWERFTAGLEGSAWYLLRVQQALSHRLPDSRSTALLAEAVQELLRSEPYRRLVPHGIAPAVWAASYLKRPEAHPQP</sequence>
<keyword evidence="1" id="KW-0378">Hydrolase</keyword>
<protein>
    <submittedName>
        <fullName evidence="1">Phosphohydrolase</fullName>
    </submittedName>
</protein>
<dbReference type="AlphaFoldDB" id="A0A2P7MZD1"/>
<dbReference type="GO" id="GO:0008893">
    <property type="term" value="F:guanosine-3',5'-bis(diphosphate) 3'-diphosphatase activity"/>
    <property type="evidence" value="ECO:0007669"/>
    <property type="project" value="TreeGrafter"/>
</dbReference>
<evidence type="ECO:0000313" key="2">
    <source>
        <dbReference type="Proteomes" id="UP000243002"/>
    </source>
</evidence>
<dbReference type="Pfam" id="PF13328">
    <property type="entry name" value="HD_4"/>
    <property type="match status" value="1"/>
</dbReference>
<reference evidence="1 2" key="1">
    <citation type="journal article" date="2018" name="Environ. Microbiol.">
        <title>Ecological and genomic features of two widespread freshwater picocyanobacteria.</title>
        <authorList>
            <person name="Cabello-Yeves P.J."/>
            <person name="Picazo A."/>
            <person name="Camacho A."/>
            <person name="Callieri C."/>
            <person name="Rosselli R."/>
            <person name="Roda-Garcia J.J."/>
            <person name="Coutinho F.H."/>
            <person name="Rodriguez-Valera F."/>
        </authorList>
    </citation>
    <scope>NUCLEOTIDE SEQUENCE [LARGE SCALE GENOMIC DNA]</scope>
    <source>
        <strain evidence="1 2">Tous</strain>
    </source>
</reference>
<dbReference type="PANTHER" id="PTHR46246">
    <property type="entry name" value="GUANOSINE-3',5'-BIS(DIPHOSPHATE) 3'-PYROPHOSPHOHYDROLASE MESH1"/>
    <property type="match status" value="1"/>
</dbReference>
<dbReference type="InterPro" id="IPR052194">
    <property type="entry name" value="MESH1"/>
</dbReference>
<dbReference type="PANTHER" id="PTHR46246:SF1">
    <property type="entry name" value="GUANOSINE-3',5'-BIS(DIPHOSPHATE) 3'-PYROPHOSPHOHYDROLASE MESH1"/>
    <property type="match status" value="1"/>
</dbReference>
<evidence type="ECO:0000313" key="1">
    <source>
        <dbReference type="EMBL" id="PSJ06583.1"/>
    </source>
</evidence>